<evidence type="ECO:0000313" key="7">
    <source>
        <dbReference type="EMBL" id="CAL6109464.1"/>
    </source>
</evidence>
<protein>
    <submittedName>
        <fullName evidence="2">Bystin</fullName>
    </submittedName>
</protein>
<dbReference type="GO" id="GO:0030515">
    <property type="term" value="F:snoRNA binding"/>
    <property type="evidence" value="ECO:0007669"/>
    <property type="project" value="TreeGrafter"/>
</dbReference>
<evidence type="ECO:0000256" key="1">
    <source>
        <dbReference type="ARBA" id="ARBA00007114"/>
    </source>
</evidence>
<dbReference type="EMBL" id="CATOUU010000151">
    <property type="protein sequence ID" value="CAI9918121.1"/>
    <property type="molecule type" value="Genomic_DNA"/>
</dbReference>
<dbReference type="PANTHER" id="PTHR12821:SF0">
    <property type="entry name" value="BYSTIN"/>
    <property type="match status" value="1"/>
</dbReference>
<dbReference type="Pfam" id="PF05291">
    <property type="entry name" value="Bystin"/>
    <property type="match status" value="1"/>
</dbReference>
<gene>
    <name evidence="3" type="ORF">HINF_LOCUS27712</name>
    <name evidence="4" type="ORF">HINF_LOCUS34556</name>
    <name evidence="5" type="ORF">HINF_LOCUS46163</name>
    <name evidence="2" type="ORF">HINF_LOCUS5766</name>
    <name evidence="6" type="ORF">HINF_LOCUS75101</name>
    <name evidence="7" type="ORF">HINF_LOCUS75458</name>
</gene>
<accession>A0AA86NFI8</accession>
<dbReference type="EMBL" id="CATOUU010000673">
    <property type="protein sequence ID" value="CAI9940067.1"/>
    <property type="molecule type" value="Genomic_DNA"/>
</dbReference>
<dbReference type="EMBL" id="CAXDID020000656">
    <property type="protein sequence ID" value="CAL6108719.1"/>
    <property type="molecule type" value="Genomic_DNA"/>
</dbReference>
<keyword evidence="8" id="KW-1185">Reference proteome</keyword>
<dbReference type="GO" id="GO:0005730">
    <property type="term" value="C:nucleolus"/>
    <property type="evidence" value="ECO:0007669"/>
    <property type="project" value="TreeGrafter"/>
</dbReference>
<proteinExistence type="inferred from homology"/>
<evidence type="ECO:0000313" key="4">
    <source>
        <dbReference type="EMBL" id="CAI9946911.1"/>
    </source>
</evidence>
<sequence length="386" mass="43536">MGKPELKPRHAKTLDQDIRGVSLKRKRTAPVPTNVIERAALHNEGLDDIIKLDPQKLEKLQTQLARDQVGNKTLKINKQATANMFVAESDDELVDLFDEVAPLTINDEQILQALKSASPQDLLTTLKPVYSQLAPILKQYRSGILPKLLKWVPSSKLWFQILEMTNFECWSPQAMYGLTRLFIASLPEDQSYIYISHILVPACQQDLKQTQKLNIHYFNALIKSKYRCFAFFRGVVFFAVEHSQSSAFVKVVNAAVQKCSFPRTAIIPAFIQLIQMEPNPALYAVLASLITKNYSLPEGLLNDILGFYEKTSNMNQTLVWHDGLLRFSRIYAGVLNGEQQVRLYQTAKRCFHEGGISDEILRVVKFAGNKAGQEQSGRVGAADIVI</sequence>
<reference evidence="2" key="1">
    <citation type="submission" date="2023-06" db="EMBL/GenBank/DDBJ databases">
        <authorList>
            <person name="Kurt Z."/>
        </authorList>
    </citation>
    <scope>NUCLEOTIDE SEQUENCE</scope>
</reference>
<comment type="similarity">
    <text evidence="1">Belongs to the bystin family.</text>
</comment>
<dbReference type="GO" id="GO:0006364">
    <property type="term" value="P:rRNA processing"/>
    <property type="evidence" value="ECO:0007669"/>
    <property type="project" value="TreeGrafter"/>
</dbReference>
<reference evidence="5 8" key="2">
    <citation type="submission" date="2024-07" db="EMBL/GenBank/DDBJ databases">
        <authorList>
            <person name="Akdeniz Z."/>
        </authorList>
    </citation>
    <scope>NUCLEOTIDE SEQUENCE [LARGE SCALE GENOMIC DNA]</scope>
</reference>
<dbReference type="Proteomes" id="UP001642409">
    <property type="component" value="Unassembled WGS sequence"/>
</dbReference>
<dbReference type="EMBL" id="CATOUU010000768">
    <property type="protein sequence ID" value="CAI9946911.1"/>
    <property type="molecule type" value="Genomic_DNA"/>
</dbReference>
<dbReference type="GO" id="GO:0030688">
    <property type="term" value="C:preribosome, small subunit precursor"/>
    <property type="evidence" value="ECO:0007669"/>
    <property type="project" value="TreeGrafter"/>
</dbReference>
<evidence type="ECO:0000313" key="6">
    <source>
        <dbReference type="EMBL" id="CAL6108719.1"/>
    </source>
</evidence>
<evidence type="ECO:0000313" key="8">
    <source>
        <dbReference type="Proteomes" id="UP001642409"/>
    </source>
</evidence>
<comment type="caution">
    <text evidence="2">The sequence shown here is derived from an EMBL/GenBank/DDBJ whole genome shotgun (WGS) entry which is preliminary data.</text>
</comment>
<dbReference type="AlphaFoldDB" id="A0AA86NFI8"/>
<name>A0AA86NFI8_9EUKA</name>
<dbReference type="InterPro" id="IPR007955">
    <property type="entry name" value="Bystin"/>
</dbReference>
<dbReference type="GO" id="GO:0005737">
    <property type="term" value="C:cytoplasm"/>
    <property type="evidence" value="ECO:0007669"/>
    <property type="project" value="TreeGrafter"/>
</dbReference>
<evidence type="ECO:0000313" key="5">
    <source>
        <dbReference type="EMBL" id="CAL6054643.1"/>
    </source>
</evidence>
<dbReference type="PANTHER" id="PTHR12821">
    <property type="entry name" value="BYSTIN"/>
    <property type="match status" value="1"/>
</dbReference>
<dbReference type="EMBL" id="CAXDID020000203">
    <property type="protein sequence ID" value="CAL6054643.1"/>
    <property type="molecule type" value="Genomic_DNA"/>
</dbReference>
<evidence type="ECO:0000313" key="2">
    <source>
        <dbReference type="EMBL" id="CAI9918121.1"/>
    </source>
</evidence>
<organism evidence="2">
    <name type="scientific">Hexamita inflata</name>
    <dbReference type="NCBI Taxonomy" id="28002"/>
    <lineage>
        <taxon>Eukaryota</taxon>
        <taxon>Metamonada</taxon>
        <taxon>Diplomonadida</taxon>
        <taxon>Hexamitidae</taxon>
        <taxon>Hexamitinae</taxon>
        <taxon>Hexamita</taxon>
    </lineage>
</organism>
<dbReference type="EMBL" id="CAXDID020000669">
    <property type="protein sequence ID" value="CAL6109464.1"/>
    <property type="molecule type" value="Genomic_DNA"/>
</dbReference>
<evidence type="ECO:0000313" key="3">
    <source>
        <dbReference type="EMBL" id="CAI9940067.1"/>
    </source>
</evidence>